<feature type="domain" description="Transcriptional repressor PaaX-like C-terminal" evidence="2">
    <location>
        <begin position="175"/>
        <end position="264"/>
    </location>
</feature>
<accession>A0ABQ4SE25</accession>
<dbReference type="PANTHER" id="PTHR30319:SF1">
    <property type="entry name" value="TRANSCRIPTIONAL REPRESSOR PAAX"/>
    <property type="match status" value="1"/>
</dbReference>
<evidence type="ECO:0000259" key="1">
    <source>
        <dbReference type="Pfam" id="PF07848"/>
    </source>
</evidence>
<dbReference type="PANTHER" id="PTHR30319">
    <property type="entry name" value="PHENYLACETIC ACID REGULATOR-RELATED TRANSCRIPTIONAL REPRESSOR"/>
    <property type="match status" value="1"/>
</dbReference>
<evidence type="ECO:0000313" key="3">
    <source>
        <dbReference type="EMBL" id="GJE00050.1"/>
    </source>
</evidence>
<dbReference type="InterPro" id="IPR012906">
    <property type="entry name" value="PaaX-like_N"/>
</dbReference>
<dbReference type="InterPro" id="IPR013225">
    <property type="entry name" value="PaaX_C"/>
</dbReference>
<protein>
    <submittedName>
        <fullName evidence="3">Transcriptional repressor PaaX</fullName>
    </submittedName>
</protein>
<organism evidence="3 4">
    <name type="scientific">Methylobacterium isbiliense</name>
    <dbReference type="NCBI Taxonomy" id="315478"/>
    <lineage>
        <taxon>Bacteria</taxon>
        <taxon>Pseudomonadati</taxon>
        <taxon>Pseudomonadota</taxon>
        <taxon>Alphaproteobacteria</taxon>
        <taxon>Hyphomicrobiales</taxon>
        <taxon>Methylobacteriaceae</taxon>
        <taxon>Methylobacterium</taxon>
    </lineage>
</organism>
<dbReference type="InterPro" id="IPR011965">
    <property type="entry name" value="PaaX_trns_reg"/>
</dbReference>
<feature type="domain" description="Transcriptional repressor PaaX-like N-terminal" evidence="1">
    <location>
        <begin position="20"/>
        <end position="85"/>
    </location>
</feature>
<evidence type="ECO:0000259" key="2">
    <source>
        <dbReference type="Pfam" id="PF08223"/>
    </source>
</evidence>
<dbReference type="RefSeq" id="WP_238234929.1">
    <property type="nucleotide sequence ID" value="NZ_BPQQ01000022.1"/>
</dbReference>
<name>A0ABQ4SE25_9HYPH</name>
<evidence type="ECO:0000313" key="4">
    <source>
        <dbReference type="Proteomes" id="UP001055153"/>
    </source>
</evidence>
<dbReference type="Pfam" id="PF07848">
    <property type="entry name" value="PaaX"/>
    <property type="match status" value="1"/>
</dbReference>
<dbReference type="InterPro" id="IPR036390">
    <property type="entry name" value="WH_DNA-bd_sf"/>
</dbReference>
<reference evidence="3" key="1">
    <citation type="journal article" date="2021" name="Front. Microbiol.">
        <title>Comprehensive Comparative Genomics and Phenotyping of Methylobacterium Species.</title>
        <authorList>
            <person name="Alessa O."/>
            <person name="Ogura Y."/>
            <person name="Fujitani Y."/>
            <person name="Takami H."/>
            <person name="Hayashi T."/>
            <person name="Sahin N."/>
            <person name="Tani A."/>
        </authorList>
    </citation>
    <scope>NUCLEOTIDE SEQUENCE</scope>
    <source>
        <strain evidence="3">DSM 17168</strain>
    </source>
</reference>
<proteinExistence type="predicted"/>
<gene>
    <name evidence="3" type="primary">paaX</name>
    <name evidence="3" type="ORF">GMJLKIPL_1968</name>
</gene>
<reference evidence="3" key="2">
    <citation type="submission" date="2021-08" db="EMBL/GenBank/DDBJ databases">
        <authorList>
            <person name="Tani A."/>
            <person name="Ola A."/>
            <person name="Ogura Y."/>
            <person name="Katsura K."/>
            <person name="Hayashi T."/>
        </authorList>
    </citation>
    <scope>NUCLEOTIDE SEQUENCE</scope>
    <source>
        <strain evidence="3">DSM 17168</strain>
    </source>
</reference>
<dbReference type="EMBL" id="BPQQ01000022">
    <property type="protein sequence ID" value="GJE00050.1"/>
    <property type="molecule type" value="Genomic_DNA"/>
</dbReference>
<dbReference type="SUPFAM" id="SSF46785">
    <property type="entry name" value="Winged helix' DNA-binding domain"/>
    <property type="match status" value="1"/>
</dbReference>
<keyword evidence="4" id="KW-1185">Reference proteome</keyword>
<comment type="caution">
    <text evidence="3">The sequence shown here is derived from an EMBL/GenBank/DDBJ whole genome shotgun (WGS) entry which is preliminary data.</text>
</comment>
<sequence>MAAYVQSLLDQFHQRTPLRVGSLVVTVFGDAVVPRGGVLSLESLLAVTRAFRIGDGVVRTALSRLVADGWFARWKVGRNSFYRLTPVGAAPFARATERIYAGRPPAWRGSFDLLLLDGADDRAGVRAELAAAGYGMLAPDLMVGIGERAGEGGFLRLAGAPDDLATARRLAARAWPLDAVGARYARFVSAFAPAAEALEAGRQPDDLEALVVRLLLIHEFRRAVLKDPLLPAPLLPEDWAGEAARDLCGRLYRSLAPAAERWLDRHARSDAGALPPPGPAFAARFAAPLRVTENLAI</sequence>
<dbReference type="InterPro" id="IPR036388">
    <property type="entry name" value="WH-like_DNA-bd_sf"/>
</dbReference>
<dbReference type="PIRSF" id="PIRSF020623">
    <property type="entry name" value="PaaX"/>
    <property type="match status" value="1"/>
</dbReference>
<dbReference type="Proteomes" id="UP001055153">
    <property type="component" value="Unassembled WGS sequence"/>
</dbReference>
<dbReference type="Gene3D" id="1.10.10.10">
    <property type="entry name" value="Winged helix-like DNA-binding domain superfamily/Winged helix DNA-binding domain"/>
    <property type="match status" value="1"/>
</dbReference>
<dbReference type="Pfam" id="PF08223">
    <property type="entry name" value="PaaX_C"/>
    <property type="match status" value="1"/>
</dbReference>
<dbReference type="Gene3D" id="1.20.58.1460">
    <property type="match status" value="1"/>
</dbReference>